<dbReference type="AlphaFoldDB" id="A0A1P8EHL4"/>
<dbReference type="InterPro" id="IPR058163">
    <property type="entry name" value="LysR-type_TF_proteobact-type"/>
</dbReference>
<dbReference type="STRING" id="487316.BEN76_06485"/>
<dbReference type="InterPro" id="IPR036388">
    <property type="entry name" value="WH-like_DNA-bd_sf"/>
</dbReference>
<dbReference type="SUPFAM" id="SSF46785">
    <property type="entry name" value="Winged helix' DNA-binding domain"/>
    <property type="match status" value="1"/>
</dbReference>
<dbReference type="RefSeq" id="WP_076032638.1">
    <property type="nucleotide sequence ID" value="NZ_CP016896.1"/>
</dbReference>
<dbReference type="Proteomes" id="UP000185674">
    <property type="component" value="Chromosome"/>
</dbReference>
<dbReference type="Gene3D" id="1.10.10.10">
    <property type="entry name" value="Winged helix-like DNA-binding domain superfamily/Winged helix DNA-binding domain"/>
    <property type="match status" value="1"/>
</dbReference>
<evidence type="ECO:0000256" key="1">
    <source>
        <dbReference type="ARBA" id="ARBA00009437"/>
    </source>
</evidence>
<dbReference type="InterPro" id="IPR005119">
    <property type="entry name" value="LysR_subst-bd"/>
</dbReference>
<accession>A0A1P8EHL4</accession>
<dbReference type="eggNOG" id="COG0583">
    <property type="taxonomic scope" value="Bacteria"/>
</dbReference>
<evidence type="ECO:0000256" key="2">
    <source>
        <dbReference type="ARBA" id="ARBA00023015"/>
    </source>
</evidence>
<dbReference type="Pfam" id="PF03466">
    <property type="entry name" value="LysR_substrate"/>
    <property type="match status" value="1"/>
</dbReference>
<sequence>MRHFDSVQLASIELFCKAAELGSFTAAAEGLGITPASVSRSIGRLEARLGVRLFARTTRSIKLTCEGELYYQHCQQALEQISEVERMITGDQHSPSGTLRISVGTPYAHYRLLPLLPKFQAKYPQIEIELNISNRVIDFVEEGFDLAIRLGIPKDSRLIARTLEDATLGVFAAPEYLQHYAEPKTVAALDQHQCIQFILPSTGRAMPWIFKDGHGNDFNYGFKSHRRVYDDVMGCLTWAKAGGGLFQIYHFIAQPAVERGELVEVLSTLTPRTRRFSILYPQNRHMSAKIRIFVDFLMQEIAALQHHAS</sequence>
<feature type="domain" description="HTH lysR-type" evidence="5">
    <location>
        <begin position="7"/>
        <end position="64"/>
    </location>
</feature>
<dbReference type="FunFam" id="1.10.10.10:FF:000001">
    <property type="entry name" value="LysR family transcriptional regulator"/>
    <property type="match status" value="1"/>
</dbReference>
<evidence type="ECO:0000313" key="6">
    <source>
        <dbReference type="EMBL" id="APV35682.1"/>
    </source>
</evidence>
<organism evidence="6 7">
    <name type="scientific">Acinetobacter soli</name>
    <dbReference type="NCBI Taxonomy" id="487316"/>
    <lineage>
        <taxon>Bacteria</taxon>
        <taxon>Pseudomonadati</taxon>
        <taxon>Pseudomonadota</taxon>
        <taxon>Gammaproteobacteria</taxon>
        <taxon>Moraxellales</taxon>
        <taxon>Moraxellaceae</taxon>
        <taxon>Acinetobacter</taxon>
    </lineage>
</organism>
<dbReference type="PRINTS" id="PR00039">
    <property type="entry name" value="HTHLYSR"/>
</dbReference>
<dbReference type="PANTHER" id="PTHR30537">
    <property type="entry name" value="HTH-TYPE TRANSCRIPTIONAL REGULATOR"/>
    <property type="match status" value="1"/>
</dbReference>
<dbReference type="Gene3D" id="3.40.190.290">
    <property type="match status" value="1"/>
</dbReference>
<reference evidence="6 7" key="1">
    <citation type="submission" date="2016-08" db="EMBL/GenBank/DDBJ databases">
        <title>Complete genome sequence of Acinetobacter baylyi strain GFJ2.</title>
        <authorList>
            <person name="Tabata M."/>
            <person name="Kuboki S."/>
            <person name="Gibu N."/>
            <person name="Kinouchi Y."/>
            <person name="Vangnai A."/>
            <person name="Kasai D."/>
            <person name="Fukuda M."/>
        </authorList>
    </citation>
    <scope>NUCLEOTIDE SEQUENCE [LARGE SCALE GENOMIC DNA]</scope>
    <source>
        <strain evidence="6 7">GFJ2</strain>
    </source>
</reference>
<gene>
    <name evidence="6" type="ORF">BEN76_06485</name>
</gene>
<dbReference type="GO" id="GO:0003677">
    <property type="term" value="F:DNA binding"/>
    <property type="evidence" value="ECO:0007669"/>
    <property type="project" value="UniProtKB-KW"/>
</dbReference>
<dbReference type="PANTHER" id="PTHR30537:SF5">
    <property type="entry name" value="HTH-TYPE TRANSCRIPTIONAL ACTIVATOR TTDR-RELATED"/>
    <property type="match status" value="1"/>
</dbReference>
<proteinExistence type="inferred from homology"/>
<dbReference type="KEGG" id="asol:BEN76_06485"/>
<dbReference type="InterPro" id="IPR036390">
    <property type="entry name" value="WH_DNA-bd_sf"/>
</dbReference>
<evidence type="ECO:0000313" key="7">
    <source>
        <dbReference type="Proteomes" id="UP000185674"/>
    </source>
</evidence>
<dbReference type="CDD" id="cd08422">
    <property type="entry name" value="PBP2_CrgA_like"/>
    <property type="match status" value="1"/>
</dbReference>
<dbReference type="GO" id="GO:0003700">
    <property type="term" value="F:DNA-binding transcription factor activity"/>
    <property type="evidence" value="ECO:0007669"/>
    <property type="project" value="InterPro"/>
</dbReference>
<keyword evidence="4" id="KW-0804">Transcription</keyword>
<dbReference type="EMBL" id="CP016896">
    <property type="protein sequence ID" value="APV35682.1"/>
    <property type="molecule type" value="Genomic_DNA"/>
</dbReference>
<dbReference type="PROSITE" id="PS50931">
    <property type="entry name" value="HTH_LYSR"/>
    <property type="match status" value="1"/>
</dbReference>
<keyword evidence="2" id="KW-0805">Transcription regulation</keyword>
<evidence type="ECO:0000256" key="3">
    <source>
        <dbReference type="ARBA" id="ARBA00023125"/>
    </source>
</evidence>
<comment type="similarity">
    <text evidence="1">Belongs to the LysR transcriptional regulatory family.</text>
</comment>
<dbReference type="SUPFAM" id="SSF53850">
    <property type="entry name" value="Periplasmic binding protein-like II"/>
    <property type="match status" value="1"/>
</dbReference>
<evidence type="ECO:0000259" key="5">
    <source>
        <dbReference type="PROSITE" id="PS50931"/>
    </source>
</evidence>
<evidence type="ECO:0000256" key="4">
    <source>
        <dbReference type="ARBA" id="ARBA00023163"/>
    </source>
</evidence>
<protein>
    <submittedName>
        <fullName evidence="6">LysR family transcriptional regulator</fullName>
    </submittedName>
</protein>
<dbReference type="Pfam" id="PF00126">
    <property type="entry name" value="HTH_1"/>
    <property type="match status" value="1"/>
</dbReference>
<name>A0A1P8EHL4_9GAMM</name>
<keyword evidence="3" id="KW-0238">DNA-binding</keyword>
<dbReference type="InterPro" id="IPR000847">
    <property type="entry name" value="LysR_HTH_N"/>
</dbReference>